<dbReference type="OrthoDB" id="10016386at2"/>
<accession>A0A5C5BAQ1</accession>
<gene>
    <name evidence="3" type="ORF">FH969_08520</name>
</gene>
<feature type="compositionally biased region" description="Pro residues" evidence="1">
    <location>
        <begin position="359"/>
        <end position="369"/>
    </location>
</feature>
<feature type="compositionally biased region" description="Low complexity" evidence="1">
    <location>
        <begin position="372"/>
        <end position="381"/>
    </location>
</feature>
<feature type="compositionally biased region" description="Low complexity" evidence="1">
    <location>
        <begin position="77"/>
        <end position="108"/>
    </location>
</feature>
<reference evidence="3 4" key="1">
    <citation type="submission" date="2019-06" db="EMBL/GenBank/DDBJ databases">
        <title>Draft genome sequence of Miniimonas arenae KCTC 19750T isolated from sea sand.</title>
        <authorList>
            <person name="Park S.-J."/>
        </authorList>
    </citation>
    <scope>NUCLEOTIDE SEQUENCE [LARGE SCALE GENOMIC DNA]</scope>
    <source>
        <strain evidence="3 4">KCTC 19750</strain>
    </source>
</reference>
<evidence type="ECO:0000256" key="2">
    <source>
        <dbReference type="SAM" id="Phobius"/>
    </source>
</evidence>
<dbReference type="Proteomes" id="UP000313849">
    <property type="component" value="Unassembled WGS sequence"/>
</dbReference>
<protein>
    <submittedName>
        <fullName evidence="3">Uncharacterized protein</fullName>
    </submittedName>
</protein>
<dbReference type="EMBL" id="VENP01000027">
    <property type="protein sequence ID" value="TNU74022.1"/>
    <property type="molecule type" value="Genomic_DNA"/>
</dbReference>
<name>A0A5C5BAQ1_9MICO</name>
<feature type="transmembrane region" description="Helical" evidence="2">
    <location>
        <begin position="402"/>
        <end position="422"/>
    </location>
</feature>
<organism evidence="3 4">
    <name type="scientific">Miniimonas arenae</name>
    <dbReference type="NCBI Taxonomy" id="676201"/>
    <lineage>
        <taxon>Bacteria</taxon>
        <taxon>Bacillati</taxon>
        <taxon>Actinomycetota</taxon>
        <taxon>Actinomycetes</taxon>
        <taxon>Micrococcales</taxon>
        <taxon>Beutenbergiaceae</taxon>
        <taxon>Miniimonas</taxon>
    </lineage>
</organism>
<feature type="region of interest" description="Disordered" evidence="1">
    <location>
        <begin position="1"/>
        <end position="396"/>
    </location>
</feature>
<feature type="compositionally biased region" description="Low complexity" evidence="1">
    <location>
        <begin position="314"/>
        <end position="332"/>
    </location>
</feature>
<comment type="caution">
    <text evidence="3">The sequence shown here is derived from an EMBL/GenBank/DDBJ whole genome shotgun (WGS) entry which is preliminary data.</text>
</comment>
<dbReference type="RefSeq" id="WP_139986936.1">
    <property type="nucleotide sequence ID" value="NZ_VENP01000027.1"/>
</dbReference>
<dbReference type="AlphaFoldDB" id="A0A5C5BAQ1"/>
<feature type="compositionally biased region" description="Low complexity" evidence="1">
    <location>
        <begin position="134"/>
        <end position="146"/>
    </location>
</feature>
<evidence type="ECO:0000313" key="3">
    <source>
        <dbReference type="EMBL" id="TNU74022.1"/>
    </source>
</evidence>
<proteinExistence type="predicted"/>
<evidence type="ECO:0000313" key="4">
    <source>
        <dbReference type="Proteomes" id="UP000313849"/>
    </source>
</evidence>
<keyword evidence="2" id="KW-1133">Transmembrane helix</keyword>
<keyword evidence="2" id="KW-0472">Membrane</keyword>
<evidence type="ECO:0000256" key="1">
    <source>
        <dbReference type="SAM" id="MobiDB-lite"/>
    </source>
</evidence>
<feature type="compositionally biased region" description="Basic and acidic residues" evidence="1">
    <location>
        <begin position="382"/>
        <end position="395"/>
    </location>
</feature>
<keyword evidence="4" id="KW-1185">Reference proteome</keyword>
<feature type="compositionally biased region" description="Low complexity" evidence="1">
    <location>
        <begin position="154"/>
        <end position="169"/>
    </location>
</feature>
<feature type="compositionally biased region" description="Low complexity" evidence="1">
    <location>
        <begin position="35"/>
        <end position="63"/>
    </location>
</feature>
<keyword evidence="2" id="KW-0812">Transmembrane</keyword>
<sequence length="423" mass="41859">MSTESQPTGERRRRRRAAQAAAGDGSGENRAVESGAAAAAATPSAAAFAPPAGAGQAAPAAGEASDRTELMPALSDETAPVEPVAAESASSASSASSGPATEPPASRTLTRRELRELRASGTSEQVIADLAGQATGAGTESGSKGSASGGGRSAAGATSSAAGAATKPDAPAEPSTPSRRSMRDRPPPAQTAVPGRGERVPPGFPTVRPPASAQGVRSVDETGGLSEVRPTRSQDSPVEVTGPLDWQSSVTTGNAGVDAAKAAESEAPDGEDSPPPLSAAPQRRSVLGGASATRGESSRATLGAPSSVPPSIPPASASTPATPSLSEATESTAADDAEDETLRPPVWEPVRSDAGASVPTPPLAPPPSPRKAFGAAAPATEKAADAEHADDEPRRSWWSTPVGFLLLGVLGVGLGVALFLLLT</sequence>